<dbReference type="InterPro" id="IPR026820">
    <property type="entry name" value="VioB/RebD_dom"/>
</dbReference>
<dbReference type="EMBL" id="LNCU01000019">
    <property type="protein sequence ID" value="KWV60472.1"/>
    <property type="molecule type" value="Genomic_DNA"/>
</dbReference>
<dbReference type="Gene3D" id="1.20.1260.10">
    <property type="match status" value="1"/>
</dbReference>
<dbReference type="InterPro" id="IPR009078">
    <property type="entry name" value="Ferritin-like_SF"/>
</dbReference>
<gene>
    <name evidence="2" type="ORF">AS156_29275</name>
</gene>
<organism evidence="2 3">
    <name type="scientific">Bradyrhizobium macuxiense</name>
    <dbReference type="NCBI Taxonomy" id="1755647"/>
    <lineage>
        <taxon>Bacteria</taxon>
        <taxon>Pseudomonadati</taxon>
        <taxon>Pseudomonadota</taxon>
        <taxon>Alphaproteobacteria</taxon>
        <taxon>Hyphomicrobiales</taxon>
        <taxon>Nitrobacteraceae</taxon>
        <taxon>Bradyrhizobium</taxon>
    </lineage>
</organism>
<dbReference type="AlphaFoldDB" id="A0A120FRN7"/>
<name>A0A120FRN7_9BRAD</name>
<protein>
    <recommendedName>
        <fullName evidence="1">Iminophenyl-pyruvate dimer synthase domain-containing protein</fullName>
    </recommendedName>
</protein>
<sequence length="453" mass="49705">MMMLTGAKLAPSDAPPPEFTWREFAVFLLTVAAEIEHSLMVQYLYAGWSLGGPQVPEEHHEAVAKWRQIILGIAKEEMGHLATVQNVIRFLGAPLALDREDYPWDSVLAPYPFALERLTRATLAKYIVTESPETWPDDVSVAERKEIEKLAAGPDKMNVNRVGALYKKLIELVGDPSKLASSEFHPESYPTQSSWDEYARGYGKGARGSSVAGTTKTPDVLVMRAASRADAVAALTAIAEQGEAPNKAAAQDDESSHFRRFLAIFRHFPKDGEWEATLPVPSNPVAPGLPATEGQAQIEDAEAGKWANVFNIRYRMLLSYLAHSHSSPGEGGLTRRQGIVINRMFGEMYTLRAVASVLSRLPLNVAGEQKAAAPFQMPYSLQLPESDAAFWRLHIDLLTACRALLEDKVICKGEHAEYAATLLSLDAKASEEMRLYAGASTVRTGVRRSKEGA</sequence>
<dbReference type="InterPro" id="IPR012347">
    <property type="entry name" value="Ferritin-like"/>
</dbReference>
<dbReference type="Proteomes" id="UP000057737">
    <property type="component" value="Unassembled WGS sequence"/>
</dbReference>
<comment type="caution">
    <text evidence="2">The sequence shown here is derived from an EMBL/GenBank/DDBJ whole genome shotgun (WGS) entry which is preliminary data.</text>
</comment>
<evidence type="ECO:0000313" key="3">
    <source>
        <dbReference type="Proteomes" id="UP000057737"/>
    </source>
</evidence>
<dbReference type="Pfam" id="PF12902">
    <property type="entry name" value="Ferritin-like"/>
    <property type="match status" value="1"/>
</dbReference>
<feature type="domain" description="Iminophenyl-pyruvate dimer synthase" evidence="1">
    <location>
        <begin position="29"/>
        <end position="265"/>
    </location>
</feature>
<dbReference type="SUPFAM" id="SSF47240">
    <property type="entry name" value="Ferritin-like"/>
    <property type="match status" value="1"/>
</dbReference>
<evidence type="ECO:0000313" key="2">
    <source>
        <dbReference type="EMBL" id="KWV60472.1"/>
    </source>
</evidence>
<keyword evidence="3" id="KW-1185">Reference proteome</keyword>
<evidence type="ECO:0000259" key="1">
    <source>
        <dbReference type="Pfam" id="PF12902"/>
    </source>
</evidence>
<proteinExistence type="predicted"/>
<accession>A0A120FRN7</accession>
<reference evidence="2 3" key="1">
    <citation type="submission" date="2015-11" db="EMBL/GenBank/DDBJ databases">
        <title>Draft Genome Sequence of the Strain BR 10303 (Bradyrhizobium sp.) isolated from nodules of Centrolobium paraense.</title>
        <authorList>
            <person name="Zelli J.E."/>
            <person name="Simoes-Araujo J.L."/>
            <person name="Barauna A.C."/>
            <person name="Silva K."/>
        </authorList>
    </citation>
    <scope>NUCLEOTIDE SEQUENCE [LARGE SCALE GENOMIC DNA]</scope>
    <source>
        <strain evidence="2 3">BR 10303</strain>
    </source>
</reference>